<dbReference type="Pfam" id="PF04717">
    <property type="entry name" value="Phage_base_V"/>
    <property type="match status" value="1"/>
</dbReference>
<dbReference type="InterPro" id="IPR044033">
    <property type="entry name" value="GpV-like_apex"/>
</dbReference>
<dbReference type="KEGG" id="amon:H9L24_00120"/>
<dbReference type="Gene3D" id="2.40.50.230">
    <property type="entry name" value="Gp5 N-terminal domain"/>
    <property type="match status" value="1"/>
</dbReference>
<dbReference type="Pfam" id="PF18946">
    <property type="entry name" value="Apex"/>
    <property type="match status" value="1"/>
</dbReference>
<dbReference type="NCBIfam" id="TIGR01644">
    <property type="entry name" value="phage_P2_V"/>
    <property type="match status" value="1"/>
</dbReference>
<proteinExistence type="predicted"/>
<dbReference type="EMBL" id="CP060790">
    <property type="protein sequence ID" value="QNP59486.1"/>
    <property type="molecule type" value="Genomic_DNA"/>
</dbReference>
<dbReference type="Proteomes" id="UP000516057">
    <property type="component" value="Chromosome"/>
</dbReference>
<dbReference type="InterPro" id="IPR013046">
    <property type="entry name" value="GpV/Gp45"/>
</dbReference>
<gene>
    <name evidence="2" type="ORF">H9L24_00120</name>
</gene>
<evidence type="ECO:0000259" key="1">
    <source>
        <dbReference type="Pfam" id="PF04717"/>
    </source>
</evidence>
<reference evidence="2 3" key="1">
    <citation type="submission" date="2020-08" db="EMBL/GenBank/DDBJ databases">
        <title>Genome sequence of Acidovorax monticola KACC 19171T.</title>
        <authorList>
            <person name="Hyun D.-W."/>
            <person name="Bae J.-W."/>
        </authorList>
    </citation>
    <scope>NUCLEOTIDE SEQUENCE [LARGE SCALE GENOMIC DNA]</scope>
    <source>
        <strain evidence="2 3">KACC 19171</strain>
    </source>
</reference>
<dbReference type="AlphaFoldDB" id="A0A7H0HG20"/>
<keyword evidence="3" id="KW-1185">Reference proteome</keyword>
<evidence type="ECO:0000313" key="3">
    <source>
        <dbReference type="Proteomes" id="UP000516057"/>
    </source>
</evidence>
<dbReference type="InterPro" id="IPR006531">
    <property type="entry name" value="Gp5/Vgr_OB"/>
</dbReference>
<feature type="domain" description="Gp5/Type VI secretion system Vgr protein OB-fold" evidence="1">
    <location>
        <begin position="36"/>
        <end position="105"/>
    </location>
</feature>
<sequence>MLSRARAGTIKCMDRPVDQPESPFEILRRLENVARMGTIEEVRTTKPARCRVRCGEILTGWLPWVAGRAAGQNGAIWWPPVKGEQVLMLAPGGDLTNAMVMPGAFSDKNPQASENPDIFRMDLGGGAYFEHDAANGVLRMEAMASIHIMCMGSSITITENSITMAAGGGTLVLNGDGITVTPDVLAQGISLVNHVHPGVKQGGDRTEKPE</sequence>
<organism evidence="2 3">
    <name type="scientific">Paenacidovorax monticola</name>
    <dbReference type="NCBI Taxonomy" id="1926868"/>
    <lineage>
        <taxon>Bacteria</taxon>
        <taxon>Pseudomonadati</taxon>
        <taxon>Pseudomonadota</taxon>
        <taxon>Betaproteobacteria</taxon>
        <taxon>Burkholderiales</taxon>
        <taxon>Comamonadaceae</taxon>
        <taxon>Paenacidovorax</taxon>
    </lineage>
</organism>
<accession>A0A7H0HG20</accession>
<dbReference type="InterPro" id="IPR037026">
    <property type="entry name" value="Vgr_OB-fold_dom_sf"/>
</dbReference>
<name>A0A7H0HG20_9BURK</name>
<evidence type="ECO:0000313" key="2">
    <source>
        <dbReference type="EMBL" id="QNP59486.1"/>
    </source>
</evidence>
<protein>
    <submittedName>
        <fullName evidence="2">Phage baseplate assembly protein V</fullName>
    </submittedName>
</protein>